<comment type="caution">
    <text evidence="2">The sequence shown here is derived from an EMBL/GenBank/DDBJ whole genome shotgun (WGS) entry which is preliminary data.</text>
</comment>
<protein>
    <recommendedName>
        <fullName evidence="1">Transposase IS116/IS110/IS902 C-terminal domain-containing protein</fullName>
    </recommendedName>
</protein>
<feature type="domain" description="Transposase IS116/IS110/IS902 C-terminal" evidence="1">
    <location>
        <begin position="288"/>
        <end position="324"/>
    </location>
</feature>
<dbReference type="GO" id="GO:0004803">
    <property type="term" value="F:transposase activity"/>
    <property type="evidence" value="ECO:0007669"/>
    <property type="project" value="InterPro"/>
</dbReference>
<reference evidence="3" key="1">
    <citation type="submission" date="2017-09" db="EMBL/GenBank/DDBJ databases">
        <title>Depth-based differentiation of microbial function through sediment-hosted aquifers and enrichment of novel symbionts in the deep terrestrial subsurface.</title>
        <authorList>
            <person name="Probst A.J."/>
            <person name="Ladd B."/>
            <person name="Jarett J.K."/>
            <person name="Geller-Mcgrath D.E."/>
            <person name="Sieber C.M.K."/>
            <person name="Emerson J.B."/>
            <person name="Anantharaman K."/>
            <person name="Thomas B.C."/>
            <person name="Malmstrom R."/>
            <person name="Stieglmeier M."/>
            <person name="Klingl A."/>
            <person name="Woyke T."/>
            <person name="Ryan C.M."/>
            <person name="Banfield J.F."/>
        </authorList>
    </citation>
    <scope>NUCLEOTIDE SEQUENCE [LARGE SCALE GENOMIC DNA]</scope>
</reference>
<dbReference type="InterPro" id="IPR047650">
    <property type="entry name" value="Transpos_IS110"/>
</dbReference>
<dbReference type="Pfam" id="PF02371">
    <property type="entry name" value="Transposase_20"/>
    <property type="match status" value="1"/>
</dbReference>
<gene>
    <name evidence="2" type="ORF">COT97_04525</name>
</gene>
<dbReference type="GO" id="GO:0006313">
    <property type="term" value="P:DNA transposition"/>
    <property type="evidence" value="ECO:0007669"/>
    <property type="project" value="InterPro"/>
</dbReference>
<dbReference type="Proteomes" id="UP000229901">
    <property type="component" value="Unassembled WGS sequence"/>
</dbReference>
<dbReference type="AlphaFoldDB" id="A0A2H0V3X1"/>
<name>A0A2H0V3X1_9BACT</name>
<dbReference type="GO" id="GO:0003677">
    <property type="term" value="F:DNA binding"/>
    <property type="evidence" value="ECO:0007669"/>
    <property type="project" value="InterPro"/>
</dbReference>
<dbReference type="InterPro" id="IPR003346">
    <property type="entry name" value="Transposase_20"/>
</dbReference>
<evidence type="ECO:0000313" key="2">
    <source>
        <dbReference type="EMBL" id="PIR93794.1"/>
    </source>
</evidence>
<accession>A0A2H0V3X1</accession>
<organism evidence="2 3">
    <name type="scientific">Candidatus Falkowbacteria bacterium CG10_big_fil_rev_8_21_14_0_10_39_11</name>
    <dbReference type="NCBI Taxonomy" id="1974565"/>
    <lineage>
        <taxon>Bacteria</taxon>
        <taxon>Candidatus Falkowiibacteriota</taxon>
    </lineage>
</organism>
<sequence length="514" mass="59485">MVRHIGIRHRVKQTREGEAKPTQVCVLVGDNVTSYDLATETDELDWVLGQFPTSWRLATQADETDLVIQKLQEKRPHHIRRKKVRKNQDPEALNADGFVVVEENDLYFLLEIPAETDGLGRGDVVAMALGGSGDRLAFALSKQAESFANGTKIMRIKPMDLKFQREDRLQRDKNDDAQTLAELVRDYATLFFKTTRKDRDLIRLVEAWRNRVEAMKARIGSEQRLRSHMIGKIFCSEEGQYPEGEIELLYEKERSNDRVIQALAEEQKAREKEVSTLLRSLDVYNELFVPIKGMGPMIAARIIVAVGDVRRFPTAPKLKAFLGAHVKRGGENGDPSPRLQFPRRRTGETANWHPDGRQALYLLADQFNRNPDSEWGQKLREYKVKVRAKHGNGEPVMVRSGLVDAYRAAEQLFLEMYYLDDVIMGHREITNLKDYEAWVKDLMHQCLALDYEKFDENDMGTLEEKLKALTPKDEGKMISIYSNGHIHRMASWKTVTKFVEWLWREWTRLEERNR</sequence>
<evidence type="ECO:0000313" key="3">
    <source>
        <dbReference type="Proteomes" id="UP000229901"/>
    </source>
</evidence>
<proteinExistence type="predicted"/>
<evidence type="ECO:0000259" key="1">
    <source>
        <dbReference type="Pfam" id="PF02371"/>
    </source>
</evidence>
<dbReference type="PANTHER" id="PTHR33055">
    <property type="entry name" value="TRANSPOSASE FOR INSERTION SEQUENCE ELEMENT IS1111A"/>
    <property type="match status" value="1"/>
</dbReference>
<dbReference type="EMBL" id="PFAP01000035">
    <property type="protein sequence ID" value="PIR93794.1"/>
    <property type="molecule type" value="Genomic_DNA"/>
</dbReference>